<keyword evidence="2" id="KW-0732">Signal</keyword>
<name>A0A1I0FIK2_THASX</name>
<dbReference type="STRING" id="349064.SAMN05660429_02156"/>
<sequence length="422" mass="47684">MIKKFAFIVFVFVSFSVFSAEVRDLYVAKTAVENQSTSTRTKAIQQGMKQVIKRVAGRQVDFSDKTIDKALQNYRQYLSQYRYSKEDDELFVVARFDENKINRLITEQALPLWGPLRPEITLFFVDNSLPGYRVESSEEVAEEESSEPDEKPLAPLPDYIYQLAQQHGLPFTAQAQAEQIDLNSSYVSAFNDDLVFEAADELGANAALTLLVFQLPENKYTVQWRYVSEQLTFSNTTENLQYEGEDKHQLVAKAMANLAQILLNQFALDTSVASEFEMEVQDIESMKSFVALTEYLQGLAAVKSIQLVYADEEIKRFKVSVIGTQKAFMSTVSLGSKLLLIDQGIVEPATEELQEGDVMPYTEDDDIEESDFITPLSSEATDSEESLKTQTSIALDEESDQVLEDSADTVVSIPLFSWQYEQ</sequence>
<evidence type="ECO:0008006" key="5">
    <source>
        <dbReference type="Google" id="ProtNLM"/>
    </source>
</evidence>
<evidence type="ECO:0000313" key="4">
    <source>
        <dbReference type="Proteomes" id="UP000199308"/>
    </source>
</evidence>
<gene>
    <name evidence="3" type="ORF">SAMN05660429_02156</name>
</gene>
<accession>A0A1I0FIK2</accession>
<dbReference type="Proteomes" id="UP000199308">
    <property type="component" value="Unassembled WGS sequence"/>
</dbReference>
<dbReference type="RefSeq" id="WP_093330089.1">
    <property type="nucleotide sequence ID" value="NZ_AP027363.1"/>
</dbReference>
<evidence type="ECO:0000313" key="3">
    <source>
        <dbReference type="EMBL" id="SET58092.1"/>
    </source>
</evidence>
<evidence type="ECO:0000256" key="2">
    <source>
        <dbReference type="SAM" id="SignalP"/>
    </source>
</evidence>
<evidence type="ECO:0000256" key="1">
    <source>
        <dbReference type="SAM" id="MobiDB-lite"/>
    </source>
</evidence>
<feature type="signal peptide" evidence="2">
    <location>
        <begin position="1"/>
        <end position="19"/>
    </location>
</feature>
<proteinExistence type="predicted"/>
<reference evidence="3 4" key="1">
    <citation type="submission" date="2016-10" db="EMBL/GenBank/DDBJ databases">
        <authorList>
            <person name="de Groot N.N."/>
        </authorList>
    </citation>
    <scope>NUCLEOTIDE SEQUENCE [LARGE SCALE GENOMIC DNA]</scope>
    <source>
        <strain evidence="3 4">DSM 19706</strain>
    </source>
</reference>
<dbReference type="EMBL" id="FOHK01000009">
    <property type="protein sequence ID" value="SET58092.1"/>
    <property type="molecule type" value="Genomic_DNA"/>
</dbReference>
<dbReference type="InterPro" id="IPR018642">
    <property type="entry name" value="DUF2066"/>
</dbReference>
<dbReference type="Pfam" id="PF09839">
    <property type="entry name" value="DUF2066"/>
    <property type="match status" value="1"/>
</dbReference>
<feature type="region of interest" description="Disordered" evidence="1">
    <location>
        <begin position="376"/>
        <end position="401"/>
    </location>
</feature>
<protein>
    <recommendedName>
        <fullName evidence="5">DUF2066 domain-containing protein</fullName>
    </recommendedName>
</protein>
<dbReference type="OrthoDB" id="6195299at2"/>
<keyword evidence="4" id="KW-1185">Reference proteome</keyword>
<dbReference type="AlphaFoldDB" id="A0A1I0FIK2"/>
<feature type="chain" id="PRO_5011509209" description="DUF2066 domain-containing protein" evidence="2">
    <location>
        <begin position="20"/>
        <end position="422"/>
    </location>
</feature>
<organism evidence="3 4">
    <name type="scientific">Thalassotalea agarivorans</name>
    <name type="common">Thalassomonas agarivorans</name>
    <dbReference type="NCBI Taxonomy" id="349064"/>
    <lineage>
        <taxon>Bacteria</taxon>
        <taxon>Pseudomonadati</taxon>
        <taxon>Pseudomonadota</taxon>
        <taxon>Gammaproteobacteria</taxon>
        <taxon>Alteromonadales</taxon>
        <taxon>Colwelliaceae</taxon>
        <taxon>Thalassotalea</taxon>
    </lineage>
</organism>